<feature type="coiled-coil region" evidence="15">
    <location>
        <begin position="367"/>
        <end position="405"/>
    </location>
</feature>
<dbReference type="InterPro" id="IPR001179">
    <property type="entry name" value="PPIase_FKBP_dom"/>
</dbReference>
<evidence type="ECO:0000256" key="10">
    <source>
        <dbReference type="ARBA" id="ARBA00024849"/>
    </source>
</evidence>
<dbReference type="InterPro" id="IPR027304">
    <property type="entry name" value="Trigger_fact/SurA_dom_sf"/>
</dbReference>
<dbReference type="Proteomes" id="UP000675664">
    <property type="component" value="Unassembled WGS sequence"/>
</dbReference>
<evidence type="ECO:0000256" key="13">
    <source>
        <dbReference type="PROSITE-ProRule" id="PRU00277"/>
    </source>
</evidence>
<dbReference type="Pfam" id="PF05698">
    <property type="entry name" value="Trigger_C"/>
    <property type="match status" value="1"/>
</dbReference>
<comment type="catalytic activity">
    <reaction evidence="1 12 13">
        <text>[protein]-peptidylproline (omega=180) = [protein]-peptidylproline (omega=0)</text>
        <dbReference type="Rhea" id="RHEA:16237"/>
        <dbReference type="Rhea" id="RHEA-COMP:10747"/>
        <dbReference type="Rhea" id="RHEA-COMP:10748"/>
        <dbReference type="ChEBI" id="CHEBI:83833"/>
        <dbReference type="ChEBI" id="CHEBI:83834"/>
        <dbReference type="EC" id="5.2.1.8"/>
    </reaction>
</comment>
<dbReference type="GO" id="GO:0051301">
    <property type="term" value="P:cell division"/>
    <property type="evidence" value="ECO:0007669"/>
    <property type="project" value="UniProtKB-KW"/>
</dbReference>
<keyword evidence="18" id="KW-1185">Reference proteome</keyword>
<dbReference type="SUPFAM" id="SSF109998">
    <property type="entry name" value="Triger factor/SurA peptide-binding domain-like"/>
    <property type="match status" value="1"/>
</dbReference>
<dbReference type="InterPro" id="IPR005215">
    <property type="entry name" value="Trig_fac"/>
</dbReference>
<keyword evidence="15" id="KW-0175">Coiled coil</keyword>
<dbReference type="Pfam" id="PF05697">
    <property type="entry name" value="Trigger_N"/>
    <property type="match status" value="1"/>
</dbReference>
<feature type="domain" description="PPIase FKBP-type" evidence="16">
    <location>
        <begin position="162"/>
        <end position="222"/>
    </location>
</feature>
<reference evidence="17" key="2">
    <citation type="submission" date="2021-04" db="EMBL/GenBank/DDBJ databases">
        <authorList>
            <person name="Liu J."/>
        </authorList>
    </citation>
    <scope>NUCLEOTIDE SEQUENCE</scope>
    <source>
        <strain evidence="17">BAD-6</strain>
    </source>
</reference>
<comment type="function">
    <text evidence="10 12">Involved in protein export. Acts as a chaperone by maintaining the newly synthesized protein in an open conformation. Functions as a peptidyl-prolyl cis-trans isomerase.</text>
</comment>
<evidence type="ECO:0000256" key="4">
    <source>
        <dbReference type="ARBA" id="ARBA00016902"/>
    </source>
</evidence>
<dbReference type="PIRSF" id="PIRSF003095">
    <property type="entry name" value="Trigger_factor"/>
    <property type="match status" value="1"/>
</dbReference>
<evidence type="ECO:0000256" key="12">
    <source>
        <dbReference type="HAMAP-Rule" id="MF_00303"/>
    </source>
</evidence>
<dbReference type="SUPFAM" id="SSF102735">
    <property type="entry name" value="Trigger factor ribosome-binding domain"/>
    <property type="match status" value="1"/>
</dbReference>
<dbReference type="Gene3D" id="1.10.3120.10">
    <property type="entry name" value="Trigger factor, C-terminal domain"/>
    <property type="match status" value="1"/>
</dbReference>
<keyword evidence="5 12" id="KW-0132">Cell division</keyword>
<dbReference type="AlphaFoldDB" id="A0A8J8B0U0"/>
<organism evidence="17 18">
    <name type="scientific">Sinanaerobacter chloroacetimidivorans</name>
    <dbReference type="NCBI Taxonomy" id="2818044"/>
    <lineage>
        <taxon>Bacteria</taxon>
        <taxon>Bacillati</taxon>
        <taxon>Bacillota</taxon>
        <taxon>Clostridia</taxon>
        <taxon>Peptostreptococcales</taxon>
        <taxon>Anaerovoracaceae</taxon>
        <taxon>Sinanaerobacter</taxon>
    </lineage>
</organism>
<evidence type="ECO:0000256" key="8">
    <source>
        <dbReference type="ARBA" id="ARBA00023235"/>
    </source>
</evidence>
<comment type="similarity">
    <text evidence="2 12 14">Belongs to the FKBP-type PPIase family. Tig subfamily.</text>
</comment>
<dbReference type="InterPro" id="IPR036611">
    <property type="entry name" value="Trigger_fac_ribosome-bd_sf"/>
</dbReference>
<dbReference type="InterPro" id="IPR037041">
    <property type="entry name" value="Trigger_fac_C_sf"/>
</dbReference>
<comment type="subcellular location">
    <subcellularLocation>
        <location evidence="12">Cytoplasm</location>
    </subcellularLocation>
    <text evidence="12">About half TF is bound to the ribosome near the polypeptide exit tunnel while the other half is free in the cytoplasm.</text>
</comment>
<dbReference type="PANTHER" id="PTHR30560">
    <property type="entry name" value="TRIGGER FACTOR CHAPERONE AND PEPTIDYL-PROLYL CIS/TRANS ISOMERASE"/>
    <property type="match status" value="1"/>
</dbReference>
<evidence type="ECO:0000256" key="11">
    <source>
        <dbReference type="ARBA" id="ARBA00029986"/>
    </source>
</evidence>
<dbReference type="EMBL" id="JAGSND010000002">
    <property type="protein sequence ID" value="MBR0597127.1"/>
    <property type="molecule type" value="Genomic_DNA"/>
</dbReference>
<evidence type="ECO:0000256" key="2">
    <source>
        <dbReference type="ARBA" id="ARBA00005464"/>
    </source>
</evidence>
<evidence type="ECO:0000256" key="3">
    <source>
        <dbReference type="ARBA" id="ARBA00013194"/>
    </source>
</evidence>
<protein>
    <recommendedName>
        <fullName evidence="4 12">Trigger factor</fullName>
        <shortName evidence="12">TF</shortName>
        <ecNumber evidence="3 12">5.2.1.8</ecNumber>
    </recommendedName>
    <alternativeName>
        <fullName evidence="11 12">PPIase</fullName>
    </alternativeName>
</protein>
<evidence type="ECO:0000256" key="9">
    <source>
        <dbReference type="ARBA" id="ARBA00023306"/>
    </source>
</evidence>
<evidence type="ECO:0000256" key="7">
    <source>
        <dbReference type="ARBA" id="ARBA00023186"/>
    </source>
</evidence>
<dbReference type="PROSITE" id="PS50059">
    <property type="entry name" value="FKBP_PPIASE"/>
    <property type="match status" value="1"/>
</dbReference>
<evidence type="ECO:0000256" key="14">
    <source>
        <dbReference type="RuleBase" id="RU003914"/>
    </source>
</evidence>
<dbReference type="RefSeq" id="WP_227017257.1">
    <property type="nucleotide sequence ID" value="NZ_JAGSND010000002.1"/>
</dbReference>
<dbReference type="Gene3D" id="3.30.70.1050">
    <property type="entry name" value="Trigger factor ribosome-binding domain"/>
    <property type="match status" value="1"/>
</dbReference>
<dbReference type="HAMAP" id="MF_00303">
    <property type="entry name" value="Trigger_factor_Tig"/>
    <property type="match status" value="1"/>
</dbReference>
<dbReference type="GO" id="GO:0051083">
    <property type="term" value="P:'de novo' cotranslational protein folding"/>
    <property type="evidence" value="ECO:0007669"/>
    <property type="project" value="TreeGrafter"/>
</dbReference>
<dbReference type="Gene3D" id="3.10.50.40">
    <property type="match status" value="1"/>
</dbReference>
<name>A0A8J8B0U0_9FIRM</name>
<dbReference type="GO" id="GO:0043022">
    <property type="term" value="F:ribosome binding"/>
    <property type="evidence" value="ECO:0007669"/>
    <property type="project" value="TreeGrafter"/>
</dbReference>
<evidence type="ECO:0000256" key="15">
    <source>
        <dbReference type="SAM" id="Coils"/>
    </source>
</evidence>
<sequence length="427" mass="48903">MKSTFISKEKNEVKFTMEFTAEEFEKAVNDAYQATKGKYVVDGFRKGKAPRKLIEARYGEDVFFEDAINQMFSKGYPAALDELAINPVDRPSADFDKIEKGEGFKVTITVTVKPEFEVKDYKGVKVTKVEHAITDEDVNKELESLQKRNSRLVAVERPAQDGDTVLIDYAGFVGEEQFEGGTAERQPLTLGSGTFIPGFEEQLVGAVVGEERDVKVTFPTEYHSTDLAGKEAIFKCKVHEIKETEKPELNDEFAKDVSEFDTLEELKKDSREKLEKTAASKAEYETKNAVLEKVYEANEIDIPEIMVEDQIDEMMQEFDQQLRYQGLDLQKYFEYLQKDPKEFRGELRADAHKKVKTRLVVEAVANAEKLEVSQEEIDAELKAMADQYKMEVEKLKEAMQAENMMYLEKDIKMRKAVDFMFENAIVE</sequence>
<evidence type="ECO:0000256" key="6">
    <source>
        <dbReference type="ARBA" id="ARBA00023110"/>
    </source>
</evidence>
<dbReference type="InterPro" id="IPR046357">
    <property type="entry name" value="PPIase_dom_sf"/>
</dbReference>
<keyword evidence="6 12" id="KW-0697">Rotamase</keyword>
<evidence type="ECO:0000313" key="17">
    <source>
        <dbReference type="EMBL" id="MBR0597127.1"/>
    </source>
</evidence>
<evidence type="ECO:0000259" key="16">
    <source>
        <dbReference type="PROSITE" id="PS50059"/>
    </source>
</evidence>
<evidence type="ECO:0000256" key="1">
    <source>
        <dbReference type="ARBA" id="ARBA00000971"/>
    </source>
</evidence>
<dbReference type="Pfam" id="PF00254">
    <property type="entry name" value="FKBP_C"/>
    <property type="match status" value="1"/>
</dbReference>
<keyword evidence="8 12" id="KW-0413">Isomerase</keyword>
<keyword evidence="7 12" id="KW-0143">Chaperone</keyword>
<dbReference type="GO" id="GO:0003755">
    <property type="term" value="F:peptidyl-prolyl cis-trans isomerase activity"/>
    <property type="evidence" value="ECO:0007669"/>
    <property type="project" value="UniProtKB-UniRule"/>
</dbReference>
<evidence type="ECO:0000313" key="18">
    <source>
        <dbReference type="Proteomes" id="UP000675664"/>
    </source>
</evidence>
<keyword evidence="12" id="KW-0963">Cytoplasm</keyword>
<dbReference type="GO" id="GO:0044183">
    <property type="term" value="F:protein folding chaperone"/>
    <property type="evidence" value="ECO:0007669"/>
    <property type="project" value="TreeGrafter"/>
</dbReference>
<dbReference type="InterPro" id="IPR008880">
    <property type="entry name" value="Trigger_fac_C"/>
</dbReference>
<dbReference type="PANTHER" id="PTHR30560:SF3">
    <property type="entry name" value="TRIGGER FACTOR-LIKE PROTEIN TIG, CHLOROPLASTIC"/>
    <property type="match status" value="1"/>
</dbReference>
<comment type="domain">
    <text evidence="12">Consists of 3 domains; the N-terminus binds the ribosome, the middle domain has PPIase activity, while the C-terminus has intrinsic chaperone activity on its own.</text>
</comment>
<dbReference type="EC" id="5.2.1.8" evidence="3 12"/>
<gene>
    <name evidence="12" type="primary">tig</name>
    <name evidence="17" type="ORF">KCX82_04520</name>
</gene>
<comment type="caution">
    <text evidence="17">The sequence shown here is derived from an EMBL/GenBank/DDBJ whole genome shotgun (WGS) entry which is preliminary data.</text>
</comment>
<evidence type="ECO:0000256" key="5">
    <source>
        <dbReference type="ARBA" id="ARBA00022618"/>
    </source>
</evidence>
<dbReference type="InterPro" id="IPR008881">
    <property type="entry name" value="Trigger_fac_ribosome-bd_bac"/>
</dbReference>
<dbReference type="FunFam" id="3.10.50.40:FF:000001">
    <property type="entry name" value="Trigger factor"/>
    <property type="match status" value="1"/>
</dbReference>
<dbReference type="GO" id="GO:0043335">
    <property type="term" value="P:protein unfolding"/>
    <property type="evidence" value="ECO:0007669"/>
    <property type="project" value="TreeGrafter"/>
</dbReference>
<proteinExistence type="inferred from homology"/>
<accession>A0A8J8B0U0</accession>
<keyword evidence="9 12" id="KW-0131">Cell cycle</keyword>
<dbReference type="NCBIfam" id="TIGR00115">
    <property type="entry name" value="tig"/>
    <property type="match status" value="1"/>
</dbReference>
<dbReference type="SUPFAM" id="SSF54534">
    <property type="entry name" value="FKBP-like"/>
    <property type="match status" value="1"/>
</dbReference>
<reference evidence="17" key="1">
    <citation type="submission" date="2021-04" db="EMBL/GenBank/DDBJ databases">
        <title>Sinoanaerobacter chloroacetimidivorans sp. nov., an obligate anaerobic bacterium isolated from anaerobic sludge.</title>
        <authorList>
            <person name="Bao Y."/>
        </authorList>
    </citation>
    <scope>NUCLEOTIDE SEQUENCE</scope>
    <source>
        <strain evidence="17">BAD-6</strain>
    </source>
</reference>
<dbReference type="GO" id="GO:0015031">
    <property type="term" value="P:protein transport"/>
    <property type="evidence" value="ECO:0007669"/>
    <property type="project" value="UniProtKB-UniRule"/>
</dbReference>
<dbReference type="GO" id="GO:0005737">
    <property type="term" value="C:cytoplasm"/>
    <property type="evidence" value="ECO:0007669"/>
    <property type="project" value="UniProtKB-SubCell"/>
</dbReference>